<dbReference type="Pfam" id="PF09711">
    <property type="entry name" value="Cas_Csn2"/>
    <property type="match status" value="1"/>
</dbReference>
<dbReference type="EMBL" id="VULZ01000001">
    <property type="protein sequence ID" value="MSS13761.1"/>
    <property type="molecule type" value="Genomic_DNA"/>
</dbReference>
<accession>A0A6L5X099</accession>
<gene>
    <name evidence="1" type="primary">csn2</name>
    <name evidence="1" type="ORF">FYJ35_01665</name>
</gene>
<dbReference type="Proteomes" id="UP000481852">
    <property type="component" value="Unassembled WGS sequence"/>
</dbReference>
<keyword evidence="2" id="KW-1185">Reference proteome</keyword>
<dbReference type="RefSeq" id="WP_154522188.1">
    <property type="nucleotide sequence ID" value="NZ_VULZ01000001.1"/>
</dbReference>
<dbReference type="AlphaFoldDB" id="A0A6L5X099"/>
<protein>
    <submittedName>
        <fullName evidence="1">Type II-A CRISPR-associated protein Csn2</fullName>
    </submittedName>
</protein>
<dbReference type="NCBIfam" id="TIGR01866">
    <property type="entry name" value="cas_Csn2"/>
    <property type="match status" value="1"/>
</dbReference>
<evidence type="ECO:0000313" key="2">
    <source>
        <dbReference type="Proteomes" id="UP000481852"/>
    </source>
</evidence>
<sequence>MRWIYSPCNVDLQLDELRPVTLVIENPQHLQKMISAILSQMNSEGDDVILSEGNQLLSLEKNIFLQLNPFEDILNNRKIIGKLYKTISCAAMEFPQERSELLTAVIQYFDRILGAVRFDGLTYDIDFKDEDLYKLFDLRIEEEGLSLIEKLLMEVRICSDLLFLPVMVFMNLGSFLSNDEYCELVESCVNHKVYLLLIEGTEPLDRTGDKRYIIDKDMCLIQKNL</sequence>
<dbReference type="Gene3D" id="3.40.50.11940">
    <property type="match status" value="2"/>
</dbReference>
<dbReference type="InterPro" id="IPR010146">
    <property type="entry name" value="CRISPR-assoc_prot_Csn2-typ"/>
</dbReference>
<reference evidence="1 2" key="1">
    <citation type="submission" date="2019-08" db="EMBL/GenBank/DDBJ databases">
        <title>In-depth cultivation of the pig gut microbiome towards novel bacterial diversity and tailored functional studies.</title>
        <authorList>
            <person name="Wylensek D."/>
            <person name="Hitch T.C.A."/>
            <person name="Clavel T."/>
        </authorList>
    </citation>
    <scope>NUCLEOTIDE SEQUENCE [LARGE SCALE GENOMIC DNA]</scope>
    <source>
        <strain evidence="1 2">Oil+RF-744-WCA-WT-11</strain>
    </source>
</reference>
<organism evidence="1 2">
    <name type="scientific">Porcincola intestinalis</name>
    <dbReference type="NCBI Taxonomy" id="2606632"/>
    <lineage>
        <taxon>Bacteria</taxon>
        <taxon>Bacillati</taxon>
        <taxon>Bacillota</taxon>
        <taxon>Clostridia</taxon>
        <taxon>Lachnospirales</taxon>
        <taxon>Lachnospiraceae</taxon>
        <taxon>Porcincola</taxon>
    </lineage>
</organism>
<evidence type="ECO:0000313" key="1">
    <source>
        <dbReference type="EMBL" id="MSS13761.1"/>
    </source>
</evidence>
<comment type="caution">
    <text evidence="1">The sequence shown here is derived from an EMBL/GenBank/DDBJ whole genome shotgun (WGS) entry which is preliminary data.</text>
</comment>
<dbReference type="InterPro" id="IPR038600">
    <property type="entry name" value="Csn2_sf"/>
</dbReference>
<proteinExistence type="predicted"/>
<name>A0A6L5X099_9FIRM</name>